<dbReference type="AlphaFoldDB" id="A0A0B1Q2Z6"/>
<comment type="caution">
    <text evidence="6">The sequence shown here is derived from an EMBL/GenBank/DDBJ whole genome shotgun (WGS) entry which is preliminary data.</text>
</comment>
<dbReference type="GO" id="GO:0005829">
    <property type="term" value="C:cytosol"/>
    <property type="evidence" value="ECO:0007669"/>
    <property type="project" value="TreeGrafter"/>
</dbReference>
<evidence type="ECO:0000313" key="6">
    <source>
        <dbReference type="EMBL" id="KHJ54774.1"/>
    </source>
</evidence>
<protein>
    <submittedName>
        <fullName evidence="6">3-oxoacyl-ACP synthase</fullName>
        <ecNumber evidence="6">2.3.1.41</ecNumber>
    </submittedName>
</protein>
<dbReference type="GO" id="GO:0004315">
    <property type="term" value="F:3-oxoacyl-[acyl-carrier-protein] synthase activity"/>
    <property type="evidence" value="ECO:0007669"/>
    <property type="project" value="UniProtKB-EC"/>
</dbReference>
<dbReference type="Pfam" id="PF00109">
    <property type="entry name" value="ketoacyl-synt"/>
    <property type="match status" value="1"/>
</dbReference>
<feature type="domain" description="Ketosynthase family 3 (KS3)" evidence="5">
    <location>
        <begin position="11"/>
        <end position="424"/>
    </location>
</feature>
<dbReference type="PANTHER" id="PTHR11712:SF336">
    <property type="entry name" value="3-OXOACYL-[ACYL-CARRIER-PROTEIN] SYNTHASE, MITOCHONDRIAL"/>
    <property type="match status" value="1"/>
</dbReference>
<dbReference type="EMBL" id="JRFJ01000002">
    <property type="protein sequence ID" value="KHJ54774.1"/>
    <property type="molecule type" value="Genomic_DNA"/>
</dbReference>
<dbReference type="InterPro" id="IPR014031">
    <property type="entry name" value="Ketoacyl_synth_C"/>
</dbReference>
<dbReference type="InterPro" id="IPR016039">
    <property type="entry name" value="Thiolase-like"/>
</dbReference>
<comment type="similarity">
    <text evidence="2 4">Belongs to the thiolase-like superfamily. Beta-ketoacyl-ACP synthases family.</text>
</comment>
<dbReference type="SUPFAM" id="SSF53901">
    <property type="entry name" value="Thiolase-like"/>
    <property type="match status" value="2"/>
</dbReference>
<evidence type="ECO:0000256" key="4">
    <source>
        <dbReference type="RuleBase" id="RU003694"/>
    </source>
</evidence>
<dbReference type="InterPro" id="IPR014030">
    <property type="entry name" value="Ketoacyl_synth_N"/>
</dbReference>
<keyword evidence="3 4" id="KW-0808">Transferase</keyword>
<name>A0A0B1Q2Z6_9HYPH</name>
<dbReference type="EC" id="2.3.1.41" evidence="6"/>
<evidence type="ECO:0000259" key="5">
    <source>
        <dbReference type="PROSITE" id="PS52004"/>
    </source>
</evidence>
<organism evidence="6 7">
    <name type="scientific">Aureimonas altamirensis</name>
    <dbReference type="NCBI Taxonomy" id="370622"/>
    <lineage>
        <taxon>Bacteria</taxon>
        <taxon>Pseudomonadati</taxon>
        <taxon>Pseudomonadota</taxon>
        <taxon>Alphaproteobacteria</taxon>
        <taxon>Hyphomicrobiales</taxon>
        <taxon>Aurantimonadaceae</taxon>
        <taxon>Aureimonas</taxon>
    </lineage>
</organism>
<dbReference type="PANTHER" id="PTHR11712">
    <property type="entry name" value="POLYKETIDE SYNTHASE-RELATED"/>
    <property type="match status" value="1"/>
</dbReference>
<sequence>MSADTLDTFGRPVVAITGVGVVSSLGRGVEENWTALTQGRSGIHRITRFPTDNLRTTIAGTVDFMDVEPWSGIDLSYALAEAAGTEAIESAGLDARRFDAPLFLAAPPIELEWSQRLYLDSLPDAVLEEAGYDRLMLLAARRHAPDIYRLTLFGGISERLADSFGTRGLPVTLSTACASGTTAIQLGIEAIRRGETSRAIAIGTDGSVGAEALIRFSLLSALTTANDAPEKASRPFSKDRNGFVMAEGAGAVVLESLESARARGANILGLMLGHGESADDFHRTRSKPDATPIVASVQRALADAGLQPEDIDYINAHGTSTPENDRMEYTGLSKVFGDAVTTTPISSNKSMIGHTLTAAGAIEAVFSTLTLARGVLPPTINYDTPDPAIPLDTVPNVARSAEPATALSNSFGFGGQNASLVVGRAPRD</sequence>
<proteinExistence type="inferred from homology"/>
<dbReference type="Gene3D" id="3.40.47.10">
    <property type="match status" value="1"/>
</dbReference>
<dbReference type="OrthoDB" id="9808669at2"/>
<dbReference type="CDD" id="cd00834">
    <property type="entry name" value="KAS_I_II"/>
    <property type="match status" value="1"/>
</dbReference>
<dbReference type="PROSITE" id="PS00606">
    <property type="entry name" value="KS3_1"/>
    <property type="match status" value="1"/>
</dbReference>
<dbReference type="NCBIfam" id="NF005076">
    <property type="entry name" value="PRK06501.1"/>
    <property type="match status" value="1"/>
</dbReference>
<evidence type="ECO:0000256" key="2">
    <source>
        <dbReference type="ARBA" id="ARBA00008467"/>
    </source>
</evidence>
<dbReference type="PROSITE" id="PS52004">
    <property type="entry name" value="KS3_2"/>
    <property type="match status" value="1"/>
</dbReference>
<dbReference type="SMART" id="SM00825">
    <property type="entry name" value="PKS_KS"/>
    <property type="match status" value="1"/>
</dbReference>
<dbReference type="Proteomes" id="UP000030826">
    <property type="component" value="Unassembled WGS sequence"/>
</dbReference>
<reference evidence="6 7" key="1">
    <citation type="submission" date="2014-09" db="EMBL/GenBank/DDBJ databases">
        <title>Isolation and characterization of Aurantimonas altamirensis ON-56566 from clinical sample following a dog bite.</title>
        <authorList>
            <person name="Eshaghi A."/>
            <person name="Li A."/>
            <person name="Shahinas D."/>
            <person name="Bahn P."/>
            <person name="Kus J.V."/>
            <person name="Patel S.N."/>
        </authorList>
    </citation>
    <scope>NUCLEOTIDE SEQUENCE [LARGE SCALE GENOMIC DNA]</scope>
    <source>
        <strain evidence="6 7">ON-56566</strain>
    </source>
</reference>
<evidence type="ECO:0000313" key="7">
    <source>
        <dbReference type="Proteomes" id="UP000030826"/>
    </source>
</evidence>
<evidence type="ECO:0000256" key="1">
    <source>
        <dbReference type="ARBA" id="ARBA00005194"/>
    </source>
</evidence>
<gene>
    <name evidence="6" type="ORF">LA66_09360</name>
</gene>
<dbReference type="Pfam" id="PF02801">
    <property type="entry name" value="Ketoacyl-synt_C"/>
    <property type="match status" value="1"/>
</dbReference>
<dbReference type="GO" id="GO:0006633">
    <property type="term" value="P:fatty acid biosynthetic process"/>
    <property type="evidence" value="ECO:0007669"/>
    <property type="project" value="InterPro"/>
</dbReference>
<dbReference type="InterPro" id="IPR000794">
    <property type="entry name" value="Beta-ketoacyl_synthase"/>
</dbReference>
<keyword evidence="6" id="KW-0012">Acyltransferase</keyword>
<dbReference type="InterPro" id="IPR020841">
    <property type="entry name" value="PKS_Beta-ketoAc_synthase_dom"/>
</dbReference>
<evidence type="ECO:0000256" key="3">
    <source>
        <dbReference type="ARBA" id="ARBA00022679"/>
    </source>
</evidence>
<comment type="pathway">
    <text evidence="1">Lipid metabolism; fatty acid biosynthesis.</text>
</comment>
<dbReference type="InterPro" id="IPR018201">
    <property type="entry name" value="Ketoacyl_synth_AS"/>
</dbReference>
<dbReference type="RefSeq" id="WP_039191737.1">
    <property type="nucleotide sequence ID" value="NZ_JRFJ01000002.1"/>
</dbReference>
<accession>A0A0B1Q2Z6</accession>
<dbReference type="STRING" id="370622.LA66_09360"/>